<dbReference type="GO" id="GO:0005856">
    <property type="term" value="C:cytoskeleton"/>
    <property type="evidence" value="ECO:0007669"/>
    <property type="project" value="UniProtKB-SubCell"/>
</dbReference>
<dbReference type="Gene3D" id="3.80.10.10">
    <property type="entry name" value="Ribonuclease Inhibitor"/>
    <property type="match status" value="1"/>
</dbReference>
<evidence type="ECO:0000256" key="1">
    <source>
        <dbReference type="ARBA" id="ARBA00004245"/>
    </source>
</evidence>
<evidence type="ECO:0000256" key="2">
    <source>
        <dbReference type="ARBA" id="ARBA00022490"/>
    </source>
</evidence>
<gene>
    <name evidence="5" type="ORF">TTHERM_001270201</name>
</gene>
<dbReference type="KEGG" id="tet:TTHERM_001270201"/>
<dbReference type="InParanoid" id="W7XLK3"/>
<dbReference type="PANTHER" id="PTHR24107:SF2">
    <property type="entry name" value="NLR FAMILY CARD DOMAIN CONTAINING 3"/>
    <property type="match status" value="1"/>
</dbReference>
<dbReference type="EMBL" id="GG662852">
    <property type="protein sequence ID" value="EWS76439.1"/>
    <property type="molecule type" value="Genomic_DNA"/>
</dbReference>
<keyword evidence="4" id="KW-0472">Membrane</keyword>
<accession>W7XLK3</accession>
<reference evidence="6" key="1">
    <citation type="journal article" date="2006" name="PLoS Biol.">
        <title>Macronuclear genome sequence of the ciliate Tetrahymena thermophila, a model eukaryote.</title>
        <authorList>
            <person name="Eisen J.A."/>
            <person name="Coyne R.S."/>
            <person name="Wu M."/>
            <person name="Wu D."/>
            <person name="Thiagarajan M."/>
            <person name="Wortman J.R."/>
            <person name="Badger J.H."/>
            <person name="Ren Q."/>
            <person name="Amedeo P."/>
            <person name="Jones K.M."/>
            <person name="Tallon L.J."/>
            <person name="Delcher A.L."/>
            <person name="Salzberg S.L."/>
            <person name="Silva J.C."/>
            <person name="Haas B.J."/>
            <person name="Majoros W.H."/>
            <person name="Farzad M."/>
            <person name="Carlton J.M."/>
            <person name="Smith R.K. Jr."/>
            <person name="Garg J."/>
            <person name="Pearlman R.E."/>
            <person name="Karrer K.M."/>
            <person name="Sun L."/>
            <person name="Manning G."/>
            <person name="Elde N.C."/>
            <person name="Turkewitz A.P."/>
            <person name="Asai D.J."/>
            <person name="Wilkes D.E."/>
            <person name="Wang Y."/>
            <person name="Cai H."/>
            <person name="Collins K."/>
            <person name="Stewart B.A."/>
            <person name="Lee S.R."/>
            <person name="Wilamowska K."/>
            <person name="Weinberg Z."/>
            <person name="Ruzzo W.L."/>
            <person name="Wloga D."/>
            <person name="Gaertig J."/>
            <person name="Frankel J."/>
            <person name="Tsao C.-C."/>
            <person name="Gorovsky M.A."/>
            <person name="Keeling P.J."/>
            <person name="Waller R.F."/>
            <person name="Patron N.J."/>
            <person name="Cherry J.M."/>
            <person name="Stover N.A."/>
            <person name="Krieger C.J."/>
            <person name="del Toro C."/>
            <person name="Ryder H.F."/>
            <person name="Williamson S.C."/>
            <person name="Barbeau R.A."/>
            <person name="Hamilton E.P."/>
            <person name="Orias E."/>
        </authorList>
    </citation>
    <scope>NUCLEOTIDE SEQUENCE [LARGE SCALE GENOMIC DNA]</scope>
    <source>
        <strain evidence="6">SB210</strain>
    </source>
</reference>
<keyword evidence="2" id="KW-0963">Cytoplasm</keyword>
<name>W7XLK3_TETTS</name>
<keyword evidence="4 5" id="KW-0812">Transmembrane</keyword>
<feature type="transmembrane region" description="Helical" evidence="4">
    <location>
        <begin position="1092"/>
        <end position="1115"/>
    </location>
</feature>
<evidence type="ECO:0000313" key="5">
    <source>
        <dbReference type="EMBL" id="EWS76439.1"/>
    </source>
</evidence>
<dbReference type="OrthoDB" id="366387at2759"/>
<dbReference type="PANTHER" id="PTHR24107">
    <property type="entry name" value="YNEIN REGULATORY COMPLEX SUBUNIT 5"/>
    <property type="match status" value="1"/>
</dbReference>
<evidence type="ECO:0000256" key="4">
    <source>
        <dbReference type="SAM" id="Phobius"/>
    </source>
</evidence>
<evidence type="ECO:0000256" key="3">
    <source>
        <dbReference type="ARBA" id="ARBA00023212"/>
    </source>
</evidence>
<dbReference type="Proteomes" id="UP000009168">
    <property type="component" value="Unassembled WGS sequence"/>
</dbReference>
<organism evidence="5 6">
    <name type="scientific">Tetrahymena thermophila (strain SB210)</name>
    <dbReference type="NCBI Taxonomy" id="312017"/>
    <lineage>
        <taxon>Eukaryota</taxon>
        <taxon>Sar</taxon>
        <taxon>Alveolata</taxon>
        <taxon>Ciliophora</taxon>
        <taxon>Intramacronucleata</taxon>
        <taxon>Oligohymenophorea</taxon>
        <taxon>Hymenostomatida</taxon>
        <taxon>Tetrahymenina</taxon>
        <taxon>Tetrahymenidae</taxon>
        <taxon>Tetrahymena</taxon>
    </lineage>
</organism>
<dbReference type="InterPro" id="IPR052410">
    <property type="entry name" value="DRC5"/>
</dbReference>
<proteinExistence type="predicted"/>
<dbReference type="InterPro" id="IPR032675">
    <property type="entry name" value="LRR_dom_sf"/>
</dbReference>
<dbReference type="GeneID" id="24442057"/>
<keyword evidence="3" id="KW-0206">Cytoskeleton</keyword>
<feature type="transmembrane region" description="Helical" evidence="4">
    <location>
        <begin position="981"/>
        <end position="1002"/>
    </location>
</feature>
<dbReference type="SUPFAM" id="SSF52047">
    <property type="entry name" value="RNI-like"/>
    <property type="match status" value="1"/>
</dbReference>
<dbReference type="RefSeq" id="XP_012651025.1">
    <property type="nucleotide sequence ID" value="XM_012795571.1"/>
</dbReference>
<evidence type="ECO:0000313" key="6">
    <source>
        <dbReference type="Proteomes" id="UP000009168"/>
    </source>
</evidence>
<comment type="subcellular location">
    <subcellularLocation>
        <location evidence="1">Cytoplasm</location>
        <location evidence="1">Cytoskeleton</location>
    </subcellularLocation>
</comment>
<feature type="transmembrane region" description="Helical" evidence="4">
    <location>
        <begin position="1320"/>
        <end position="1344"/>
    </location>
</feature>
<protein>
    <submittedName>
        <fullName evidence="5">Transmembrane protein, putative</fullName>
    </submittedName>
</protein>
<keyword evidence="4" id="KW-1133">Transmembrane helix</keyword>
<sequence>MTKSNQLIFFQENQSFKGQINPEQDPSSTLSKKGLFVEKDDEISEKENFQITFNLKAVSNIMKIYQNAIEQRGNQLALDTLDFSYLTLVSTVYQNQCLSLLKILNTSQNTSIQLSWKDQQKIETIMRRAKDQIEISKKRTKKDHNQFQIYTILEQDQKIKELQRKYFECLKQYQIVIQKLSMNFIDINDIYNIMTYYREQRALLKNEMIIQIENNCNNNILKNLCVKIDLYLLHKQCLSLYQKKLNRPKGTQQKYTQFQSETSCLAYVSLLENQFGIVKNANKYFMKILGITSKSQIIGQPILSFFPQNIIQKRLYSKIVSHITEKYFPIYNEVIEIPLVLIKNNHGYSQPLNVKFQSQIINSEDFGLTICAKPILDDKIYMILDYKDPSKIKLMSKAFEQEFFSKNFNSQNQKIIKMDSFIPIITNLIKVSEKQQNKKFETLLIKHETESLIQYNLSSPNFLNTLMQSQLYSLMISFQIFNTKLASFVYMIIENYKYIDCLRDKTQYIQQYHTQIKELCGVNLNFDQQNNYEETHQKIQLKASELLLDSERMNHRQKILENNQNETNIYIQNIQDISSYNIQTQRHQDMNTTFELHDSQTNRQLQDTFQKYPQKNQPDYVISLQYQQILNQVSEQSQIFHQKMNESIFQHHNQNRNVSPQNNLYNKYDEISQISQKMNSLRQNRFENNQQYEIDEIKDQFIENSNHNMLKKRTQQESSFDLFCKNQTIFSPNQSKIEQALKQTEYSNQNLYQNNNVAFQSKQQAQNQLVQMVETTTGKQSKTFFTLHENQKQQNQDVNSVSSSTKSVQDNLQSQQENFKFINWIYMVNVQYSFALSGINTYFLNQNNMLLTPASNNQAFIQQLNDQNKLRMNLSKQYLLLLYNNTNPNIQVFNLIQNQYIPQNIYYNISHYDQYSMSVLYSMVMQTYGIYYFVSNQDTYGIVKKQNEENYLALNNQVQIIFSKMSDQYLNQLNSIQQQSLFQLFSTIFVSFFCILSIIPGYKLIKAKQQRFLELFATFDRQNLQDILSDLTYQLSFCKGFDEKNKLLESKSSLQSYVNQKDQNQLDQNVSVNIEKKLNISRTSNLNYSLKYLILGLICIFCLISIYPIVNYVLINRFIENSQLIFDFNNVVCQSYFFILNSMRVRQGLAEAFLIPSKQSISVKDLQDMLSQTNQQADQLPSLIQENIGKVGSTNLKNKDIFNNYLIKVYSENACDTMQNYTQYQNGDFIYDQCSTVGKGNLLRGLLYGVVYYISVLKEFQNFAFSDNVEEFQQKFNQYNLNTPAYKQFQFRIELSKAHEYLMNFFQDQNLQLYNFYENFAIILVVIQVFFVILVFIVCCYQMFFRIKQYQKILILCPIQDKMNDHQVKWRNIVLVIDETHTIYYNLFQIQQDAIQKFHHLDVTYYEIDFLLNFLKQVGNDREIDSIGVSRLGSALGNCTNLSNLTLYLDSNQIGDEGLSYLGAGLKKCTNLSNLYISLSKNKIGIDVKSLCSDLEQCINLSNLTLSLCQNQISDEDASDLGYCLRNCTNLQNLKLSLWENKIGTIGAQNLGSGLGKCKNLSSLTLFLMTNQIWGNWIISLMFWFRKVQQSLKFNTFSYVKIVYLFGFWN</sequence>
<keyword evidence="6" id="KW-1185">Reference proteome</keyword>
<feature type="transmembrane region" description="Helical" evidence="4">
    <location>
        <begin position="1564"/>
        <end position="1585"/>
    </location>
</feature>